<dbReference type="GO" id="GO:0006740">
    <property type="term" value="P:NADPH regeneration"/>
    <property type="evidence" value="ECO:0007669"/>
    <property type="project" value="TreeGrafter"/>
</dbReference>
<dbReference type="SUPFAM" id="SSF51735">
    <property type="entry name" value="NAD(P)-binding Rossmann-fold domains"/>
    <property type="match status" value="1"/>
</dbReference>
<dbReference type="InterPro" id="IPR000683">
    <property type="entry name" value="Gfo/Idh/MocA-like_OxRdtase_N"/>
</dbReference>
<dbReference type="Gene3D" id="3.30.360.10">
    <property type="entry name" value="Dihydrodipicolinate Reductase, domain 2"/>
    <property type="match status" value="1"/>
</dbReference>
<evidence type="ECO:0000313" key="3">
    <source>
        <dbReference type="EMBL" id="OBA25699.1"/>
    </source>
</evidence>
<dbReference type="InterPro" id="IPR004104">
    <property type="entry name" value="Gfo/Idh/MocA-like_OxRdtase_C"/>
</dbReference>
<dbReference type="SUPFAM" id="SSF55347">
    <property type="entry name" value="Glyceraldehyde-3-phosphate dehydrogenase-like, C-terminal domain"/>
    <property type="match status" value="1"/>
</dbReference>
<dbReference type="OrthoDB" id="64915at2759"/>
<dbReference type="Pfam" id="PF01408">
    <property type="entry name" value="GFO_IDH_MocA"/>
    <property type="match status" value="1"/>
</dbReference>
<dbReference type="PANTHER" id="PTHR42840">
    <property type="entry name" value="NAD(P)-BINDING ROSSMANN-FOLD SUPERFAMILY PROTEIN-RELATED"/>
    <property type="match status" value="1"/>
</dbReference>
<comment type="caution">
    <text evidence="3">The sequence shown here is derived from an EMBL/GenBank/DDBJ whole genome shotgun (WGS) entry which is preliminary data.</text>
</comment>
<evidence type="ECO:0000259" key="2">
    <source>
        <dbReference type="Pfam" id="PF02894"/>
    </source>
</evidence>
<evidence type="ECO:0000259" key="1">
    <source>
        <dbReference type="Pfam" id="PF01408"/>
    </source>
</evidence>
<dbReference type="AlphaFoldDB" id="A0A1B7TAD9"/>
<dbReference type="Gene3D" id="3.40.50.720">
    <property type="entry name" value="NAD(P)-binding Rossmann-like Domain"/>
    <property type="match status" value="1"/>
</dbReference>
<sequence length="346" mass="38332">MTLLNVAVIGTGIFATDTHLPVLQSLNKEFKVTACYNRSVEKAEKFSKLANCKIYTDVEELFKDSEIDVVDVLVPNQFNLTYVELAVKYKKNIIMEKPVSATLEGCKKIYKLAQENPDIFIGVNENWLYLKAADLLTENLSKIGNIESFTYNSTGPFVSHNKYGTAWRAHPEHIGGYLSDGGVHQLALLTEVLGPIAKISSLTKQIRKESGTDDTCFSTVQMKQGNNVIGTYTYSSAFGQTDKWVIFKIYGDNGSLFLNLSNKSKPYIELNVGPNAETVVTKNEIIEFSETNHFGVESEFKAMHDAIVNKKAYRGSVQTCGHHLFIVGAILESSSKGGAMVNVEQL</sequence>
<dbReference type="GO" id="GO:0016491">
    <property type="term" value="F:oxidoreductase activity"/>
    <property type="evidence" value="ECO:0007669"/>
    <property type="project" value="TreeGrafter"/>
</dbReference>
<reference evidence="4" key="1">
    <citation type="journal article" date="2016" name="Proc. Natl. Acad. Sci. U.S.A.">
        <title>Comparative genomics of biotechnologically important yeasts.</title>
        <authorList>
            <person name="Riley R."/>
            <person name="Haridas S."/>
            <person name="Wolfe K.H."/>
            <person name="Lopes M.R."/>
            <person name="Hittinger C.T."/>
            <person name="Goeker M."/>
            <person name="Salamov A.A."/>
            <person name="Wisecaver J.H."/>
            <person name="Long T.M."/>
            <person name="Calvey C.H."/>
            <person name="Aerts A.L."/>
            <person name="Barry K.W."/>
            <person name="Choi C."/>
            <person name="Clum A."/>
            <person name="Coughlan A.Y."/>
            <person name="Deshpande S."/>
            <person name="Douglass A.P."/>
            <person name="Hanson S.J."/>
            <person name="Klenk H.-P."/>
            <person name="LaButti K.M."/>
            <person name="Lapidus A."/>
            <person name="Lindquist E.A."/>
            <person name="Lipzen A.M."/>
            <person name="Meier-Kolthoff J.P."/>
            <person name="Ohm R.A."/>
            <person name="Otillar R.P."/>
            <person name="Pangilinan J.L."/>
            <person name="Peng Y."/>
            <person name="Rokas A."/>
            <person name="Rosa C.A."/>
            <person name="Scheuner C."/>
            <person name="Sibirny A.A."/>
            <person name="Slot J.C."/>
            <person name="Stielow J.B."/>
            <person name="Sun H."/>
            <person name="Kurtzman C.P."/>
            <person name="Blackwell M."/>
            <person name="Grigoriev I.V."/>
            <person name="Jeffries T.W."/>
        </authorList>
    </citation>
    <scope>NUCLEOTIDE SEQUENCE [LARGE SCALE GENOMIC DNA]</scope>
    <source>
        <strain evidence="4">NRRL Y-1626</strain>
    </source>
</reference>
<accession>A0A1B7TAD9</accession>
<dbReference type="Pfam" id="PF02894">
    <property type="entry name" value="GFO_IDH_MocA_C"/>
    <property type="match status" value="1"/>
</dbReference>
<name>A0A1B7TAD9_9ASCO</name>
<feature type="domain" description="Gfo/Idh/MocA-like oxidoreductase N-terminal" evidence="1">
    <location>
        <begin position="4"/>
        <end position="119"/>
    </location>
</feature>
<dbReference type="GO" id="GO:0000166">
    <property type="term" value="F:nucleotide binding"/>
    <property type="evidence" value="ECO:0007669"/>
    <property type="project" value="InterPro"/>
</dbReference>
<keyword evidence="4" id="KW-1185">Reference proteome</keyword>
<proteinExistence type="predicted"/>
<feature type="domain" description="Gfo/Idh/MocA-like oxidoreductase C-terminal" evidence="2">
    <location>
        <begin position="142"/>
        <end position="338"/>
    </location>
</feature>
<dbReference type="InterPro" id="IPR036291">
    <property type="entry name" value="NAD(P)-bd_dom_sf"/>
</dbReference>
<dbReference type="Proteomes" id="UP000092321">
    <property type="component" value="Unassembled WGS sequence"/>
</dbReference>
<dbReference type="PANTHER" id="PTHR42840:SF5">
    <property type="entry name" value="NAD(P)-BINDING ROSSMANN-FOLD SUPERFAMILY PROTEIN"/>
    <property type="match status" value="1"/>
</dbReference>
<dbReference type="EMBL" id="LXPE01000053">
    <property type="protein sequence ID" value="OBA25699.1"/>
    <property type="molecule type" value="Genomic_DNA"/>
</dbReference>
<organism evidence="3 4">
    <name type="scientific">Hanseniaspora valbyensis NRRL Y-1626</name>
    <dbReference type="NCBI Taxonomy" id="766949"/>
    <lineage>
        <taxon>Eukaryota</taxon>
        <taxon>Fungi</taxon>
        <taxon>Dikarya</taxon>
        <taxon>Ascomycota</taxon>
        <taxon>Saccharomycotina</taxon>
        <taxon>Saccharomycetes</taxon>
        <taxon>Saccharomycodales</taxon>
        <taxon>Saccharomycodaceae</taxon>
        <taxon>Hanseniaspora</taxon>
    </lineage>
</organism>
<dbReference type="GO" id="GO:0005737">
    <property type="term" value="C:cytoplasm"/>
    <property type="evidence" value="ECO:0007669"/>
    <property type="project" value="TreeGrafter"/>
</dbReference>
<protein>
    <submittedName>
        <fullName evidence="3">NAD(P)-binding protein</fullName>
    </submittedName>
</protein>
<gene>
    <name evidence="3" type="ORF">HANVADRAFT_53741</name>
</gene>
<evidence type="ECO:0000313" key="4">
    <source>
        <dbReference type="Proteomes" id="UP000092321"/>
    </source>
</evidence>